<proteinExistence type="predicted"/>
<protein>
    <submittedName>
        <fullName evidence="1">Uncharacterized protein</fullName>
    </submittedName>
</protein>
<dbReference type="AlphaFoldDB" id="A0ABC8UDI6"/>
<accession>A0ABC8UDI6</accession>
<comment type="caution">
    <text evidence="1">The sequence shown here is derived from an EMBL/GenBank/DDBJ whole genome shotgun (WGS) entry which is preliminary data.</text>
</comment>
<gene>
    <name evidence="1" type="ORF">ILEXP_LOCUS46974</name>
</gene>
<name>A0ABC8UDI6_9AQUA</name>
<organism evidence="1 2">
    <name type="scientific">Ilex paraguariensis</name>
    <name type="common">yerba mate</name>
    <dbReference type="NCBI Taxonomy" id="185542"/>
    <lineage>
        <taxon>Eukaryota</taxon>
        <taxon>Viridiplantae</taxon>
        <taxon>Streptophyta</taxon>
        <taxon>Embryophyta</taxon>
        <taxon>Tracheophyta</taxon>
        <taxon>Spermatophyta</taxon>
        <taxon>Magnoliopsida</taxon>
        <taxon>eudicotyledons</taxon>
        <taxon>Gunneridae</taxon>
        <taxon>Pentapetalae</taxon>
        <taxon>asterids</taxon>
        <taxon>campanulids</taxon>
        <taxon>Aquifoliales</taxon>
        <taxon>Aquifoliaceae</taxon>
        <taxon>Ilex</taxon>
    </lineage>
</organism>
<evidence type="ECO:0000313" key="2">
    <source>
        <dbReference type="Proteomes" id="UP001642360"/>
    </source>
</evidence>
<sequence>MAMEAVMGHLRVRYGRWLDVGGPGGYGVWGMGSPQSSCYPRRVLLYAFNLQR</sequence>
<dbReference type="EMBL" id="CAUOFW020006969">
    <property type="protein sequence ID" value="CAK9177106.1"/>
    <property type="molecule type" value="Genomic_DNA"/>
</dbReference>
<dbReference type="Proteomes" id="UP001642360">
    <property type="component" value="Unassembled WGS sequence"/>
</dbReference>
<evidence type="ECO:0000313" key="1">
    <source>
        <dbReference type="EMBL" id="CAK9177106.1"/>
    </source>
</evidence>
<reference evidence="1 2" key="1">
    <citation type="submission" date="2024-02" db="EMBL/GenBank/DDBJ databases">
        <authorList>
            <person name="Vignale AGUSTIN F."/>
            <person name="Sosa J E."/>
            <person name="Modenutti C."/>
        </authorList>
    </citation>
    <scope>NUCLEOTIDE SEQUENCE [LARGE SCALE GENOMIC DNA]</scope>
</reference>
<keyword evidence="2" id="KW-1185">Reference proteome</keyword>